<feature type="transmembrane region" description="Helical" evidence="2">
    <location>
        <begin position="686"/>
        <end position="705"/>
    </location>
</feature>
<feature type="transmembrane region" description="Helical" evidence="2">
    <location>
        <begin position="614"/>
        <end position="632"/>
    </location>
</feature>
<feature type="transmembrane region" description="Helical" evidence="2">
    <location>
        <begin position="149"/>
        <end position="170"/>
    </location>
</feature>
<sequence>MFEWLAIFALCAVTAKLWTRSETALSEARELAERVSALEWRAKRSTKAKSEPKQVRVPSLTVRTTADPQQDTATEEPAEDSERALIPTAMLASDTGRAEYVAEGANADLLTPTTEAEADGGSASSDRWIDRPNFKLPTFDFEEVFGRYLPIWAGGITLAVAGFFLVRYSIDAGLLSPGVRVALGFTFGIALIAAAEGAYRFEQRLADDRVRQALAGAGIATLFASFYMAGTLYGLIGSTVAFVGMATVTAAAIGLSFRFGLPCAVLGLVGGFAAPMMVGGEEANVPLLSLYLALVTAGLVLTGRSQQRAWLGIAAIGGGLGWGLLLLIGGLIDTGDRVAFGIYMVVLGAALPTFAAMRGESERTTPVMLRIGAAAIAALQLATMVASAGFEPLSWGLYLLLSAGVTALGWLDARFREASGIAGLIALGLLALWPDPSIGLFAPVVLAAAAIFAGVPLALMWQDRARWTDIVQVALFSPALAAIIYDQFGEYILVGEPLVALPMLALAIPPALAAWLLWPATDKDLTKRALLPACGAFLTAYLAWLAGLPVWMAPIGAFALTALAAWIAGKHVSVLLSGLLRVGGLTAIGSWALTVGVISISFDPAQITRDTRDILGALQILGVAGAAAIVAWRGQSIRWTKFFEIIAALGLFGAGAWVLPDKALGWYTAAFAIMIAWKLPVRSAAAVTFGAIAGVLALFTFAEWAEPAFASLGGVPFLMVEERFTEVGLYLAPPFAAAAGLLAFLAPDSDVRRRIVIAALSIVGLAAAHWLFKHVFWIDEDMRFDRLGLIERTVWQAGLSGAAFTAWHLRGTHRWLPAVGIVLSVTALAHFAVYTLGIHNPLWDRQAVGALPVLNWLVPAYAAGVAAILLVARTLGERRVPYWARDAALMLVISAFALSQLRQGFAGSWLTSVPITETEDLLRSLLGIVLAVGFLLWGSHTGQRSWRVGSLVLMLLAVLKVFLFDTAGLEGLARIASFMALGFSLIGIGWFYSRQLRSNGEVDGGDAEVMESGGLEQVTTTS</sequence>
<comment type="caution">
    <text evidence="3">The sequence shown here is derived from an EMBL/GenBank/DDBJ whole genome shotgun (WGS) entry which is preliminary data.</text>
</comment>
<evidence type="ECO:0000313" key="3">
    <source>
        <dbReference type="EMBL" id="RDC59376.1"/>
    </source>
</evidence>
<keyword evidence="4" id="KW-1185">Reference proteome</keyword>
<evidence type="ECO:0000256" key="2">
    <source>
        <dbReference type="SAM" id="Phobius"/>
    </source>
</evidence>
<feature type="transmembrane region" description="Helical" evidence="2">
    <location>
        <begin position="580"/>
        <end position="602"/>
    </location>
</feature>
<feature type="transmembrane region" description="Helical" evidence="2">
    <location>
        <begin position="755"/>
        <end position="772"/>
    </location>
</feature>
<feature type="transmembrane region" description="Helical" evidence="2">
    <location>
        <begin position="309"/>
        <end position="332"/>
    </location>
</feature>
<feature type="transmembrane region" description="Helical" evidence="2">
    <location>
        <begin position="393"/>
        <end position="411"/>
    </location>
</feature>
<proteinExistence type="predicted"/>
<feature type="transmembrane region" description="Helical" evidence="2">
    <location>
        <begin position="921"/>
        <end position="938"/>
    </location>
</feature>
<feature type="transmembrane region" description="Helical" evidence="2">
    <location>
        <begin position="639"/>
        <end position="658"/>
    </location>
</feature>
<keyword evidence="2" id="KW-1133">Transmembrane helix</keyword>
<protein>
    <recommendedName>
        <fullName evidence="5">DUF2339 domain-containing protein</fullName>
    </recommendedName>
</protein>
<feature type="transmembrane region" description="Helical" evidence="2">
    <location>
        <begin position="816"/>
        <end position="836"/>
    </location>
</feature>
<dbReference type="InterPro" id="IPR019286">
    <property type="entry name" value="DUF2339_TM"/>
</dbReference>
<feature type="transmembrane region" description="Helical" evidence="2">
    <location>
        <begin position="792"/>
        <end position="809"/>
    </location>
</feature>
<feature type="transmembrane region" description="Helical" evidence="2">
    <location>
        <begin position="497"/>
        <end position="517"/>
    </location>
</feature>
<dbReference type="EMBL" id="QBKA01000002">
    <property type="protein sequence ID" value="RDC59376.1"/>
    <property type="molecule type" value="Genomic_DNA"/>
</dbReference>
<feature type="transmembrane region" description="Helical" evidence="2">
    <location>
        <begin position="367"/>
        <end position="387"/>
    </location>
</feature>
<reference evidence="3 4" key="1">
    <citation type="submission" date="2018-04" db="EMBL/GenBank/DDBJ databases">
        <title>Altererythrobacter sp. HME9302 genome sequencing and assembly.</title>
        <authorList>
            <person name="Kang H."/>
            <person name="Kim H."/>
            <person name="Joh K."/>
        </authorList>
    </citation>
    <scope>NUCLEOTIDE SEQUENCE [LARGE SCALE GENOMIC DNA]</scope>
    <source>
        <strain evidence="3 4">HME9302</strain>
    </source>
</reference>
<feature type="transmembrane region" description="Helical" evidence="2">
    <location>
        <begin position="467"/>
        <end position="485"/>
    </location>
</feature>
<feature type="transmembrane region" description="Helical" evidence="2">
    <location>
        <begin position="338"/>
        <end position="355"/>
    </location>
</feature>
<dbReference type="PANTHER" id="PTHR38434:SF1">
    <property type="entry name" value="BLL2549 PROTEIN"/>
    <property type="match status" value="1"/>
</dbReference>
<dbReference type="Pfam" id="PF10101">
    <property type="entry name" value="DUF2339"/>
    <property type="match status" value="1"/>
</dbReference>
<feature type="transmembrane region" description="Helical" evidence="2">
    <location>
        <begin position="727"/>
        <end position="746"/>
    </location>
</feature>
<dbReference type="OrthoDB" id="5422830at2"/>
<feature type="transmembrane region" description="Helical" evidence="2">
    <location>
        <begin position="284"/>
        <end position="302"/>
    </location>
</feature>
<organism evidence="3 4">
    <name type="scientific">Alteripontixanthobacter maritimus</name>
    <dbReference type="NCBI Taxonomy" id="2161824"/>
    <lineage>
        <taxon>Bacteria</taxon>
        <taxon>Pseudomonadati</taxon>
        <taxon>Pseudomonadota</taxon>
        <taxon>Alphaproteobacteria</taxon>
        <taxon>Sphingomonadales</taxon>
        <taxon>Erythrobacteraceae</taxon>
        <taxon>Alteripontixanthobacter</taxon>
    </lineage>
</organism>
<feature type="transmembrane region" description="Helical" evidence="2">
    <location>
        <begin position="882"/>
        <end position="901"/>
    </location>
</feature>
<feature type="transmembrane region" description="Helical" evidence="2">
    <location>
        <begin position="418"/>
        <end position="434"/>
    </location>
</feature>
<feature type="transmembrane region" description="Helical" evidence="2">
    <location>
        <begin position="551"/>
        <end position="568"/>
    </location>
</feature>
<dbReference type="PIRSF" id="PIRSF035905">
    <property type="entry name" value="UCP035905_mp"/>
    <property type="match status" value="1"/>
</dbReference>
<feature type="transmembrane region" description="Helical" evidence="2">
    <location>
        <begin position="213"/>
        <end position="229"/>
    </location>
</feature>
<dbReference type="InterPro" id="IPR014600">
    <property type="entry name" value="UCP035905_mem"/>
</dbReference>
<evidence type="ECO:0000313" key="4">
    <source>
        <dbReference type="Proteomes" id="UP000253727"/>
    </source>
</evidence>
<dbReference type="Proteomes" id="UP000253727">
    <property type="component" value="Unassembled WGS sequence"/>
</dbReference>
<evidence type="ECO:0000256" key="1">
    <source>
        <dbReference type="SAM" id="MobiDB-lite"/>
    </source>
</evidence>
<feature type="transmembrane region" description="Helical" evidence="2">
    <location>
        <begin position="182"/>
        <end position="201"/>
    </location>
</feature>
<keyword evidence="2" id="KW-0472">Membrane</keyword>
<feature type="compositionally biased region" description="Polar residues" evidence="1">
    <location>
        <begin position="61"/>
        <end position="72"/>
    </location>
</feature>
<gene>
    <name evidence="3" type="ORF">HME9302_00563</name>
</gene>
<name>A0A369Q869_9SPHN</name>
<dbReference type="PANTHER" id="PTHR38434">
    <property type="entry name" value="BLL2549 PROTEIN"/>
    <property type="match status" value="1"/>
</dbReference>
<keyword evidence="2" id="KW-0812">Transmembrane</keyword>
<dbReference type="RefSeq" id="WP_115365743.1">
    <property type="nucleotide sequence ID" value="NZ_QBKA01000002.1"/>
</dbReference>
<feature type="transmembrane region" description="Helical" evidence="2">
    <location>
        <begin position="975"/>
        <end position="992"/>
    </location>
</feature>
<feature type="transmembrane region" description="Helical" evidence="2">
    <location>
        <begin position="856"/>
        <end position="875"/>
    </location>
</feature>
<accession>A0A369Q869</accession>
<feature type="region of interest" description="Disordered" evidence="1">
    <location>
        <begin position="47"/>
        <end position="81"/>
    </location>
</feature>
<dbReference type="AlphaFoldDB" id="A0A369Q869"/>
<evidence type="ECO:0008006" key="5">
    <source>
        <dbReference type="Google" id="ProtNLM"/>
    </source>
</evidence>
<feature type="transmembrane region" description="Helical" evidence="2">
    <location>
        <begin position="440"/>
        <end position="460"/>
    </location>
</feature>
<feature type="transmembrane region" description="Helical" evidence="2">
    <location>
        <begin position="259"/>
        <end position="278"/>
    </location>
</feature>
<feature type="transmembrane region" description="Helical" evidence="2">
    <location>
        <begin position="945"/>
        <end position="963"/>
    </location>
</feature>